<comment type="catalytic activity">
    <reaction evidence="6">
        <text>cytidine(1402) in 16S rRNA + S-adenosyl-L-methionine = 2'-O-methylcytidine(1402) in 16S rRNA + S-adenosyl-L-homocysteine + H(+)</text>
        <dbReference type="Rhea" id="RHEA:42924"/>
        <dbReference type="Rhea" id="RHEA-COMP:10285"/>
        <dbReference type="Rhea" id="RHEA-COMP:10286"/>
        <dbReference type="ChEBI" id="CHEBI:15378"/>
        <dbReference type="ChEBI" id="CHEBI:57856"/>
        <dbReference type="ChEBI" id="CHEBI:59789"/>
        <dbReference type="ChEBI" id="CHEBI:74495"/>
        <dbReference type="ChEBI" id="CHEBI:82748"/>
        <dbReference type="EC" id="2.1.1.198"/>
    </reaction>
</comment>
<evidence type="ECO:0000256" key="2">
    <source>
        <dbReference type="ARBA" id="ARBA00022552"/>
    </source>
</evidence>
<dbReference type="PIRSF" id="PIRSF005917">
    <property type="entry name" value="MTase_YraL"/>
    <property type="match status" value="1"/>
</dbReference>
<keyword evidence="9" id="KW-1185">Reference proteome</keyword>
<keyword evidence="5 6" id="KW-0949">S-adenosyl-L-methionine</keyword>
<dbReference type="NCBIfam" id="TIGR00096">
    <property type="entry name" value="16S rRNA (cytidine(1402)-2'-O)-methyltransferase"/>
    <property type="match status" value="1"/>
</dbReference>
<dbReference type="PANTHER" id="PTHR46111:SF1">
    <property type="entry name" value="RIBOSOMAL RNA SMALL SUBUNIT METHYLTRANSFERASE I"/>
    <property type="match status" value="1"/>
</dbReference>
<evidence type="ECO:0000313" key="8">
    <source>
        <dbReference type="EMBL" id="QDR83265.1"/>
    </source>
</evidence>
<dbReference type="HAMAP" id="MF_01877">
    <property type="entry name" value="16SrRNA_methyltr_I"/>
    <property type="match status" value="1"/>
</dbReference>
<dbReference type="KEGG" id="sted:SPTER_47470"/>
<keyword evidence="4 6" id="KW-0808">Transferase</keyword>
<dbReference type="Gene3D" id="3.30.950.10">
    <property type="entry name" value="Methyltransferase, Cobalt-precorrin-4 Transmethylase, Domain 2"/>
    <property type="match status" value="1"/>
</dbReference>
<dbReference type="AlphaFoldDB" id="A0A517E0Y3"/>
<evidence type="ECO:0000313" key="9">
    <source>
        <dbReference type="Proteomes" id="UP000320776"/>
    </source>
</evidence>
<dbReference type="EC" id="2.1.1.198" evidence="6"/>
<comment type="function">
    <text evidence="6">Catalyzes the 2'-O-methylation of the ribose of cytidine 1402 (C1402) in 16S rRNA.</text>
</comment>
<comment type="similarity">
    <text evidence="6">Belongs to the methyltransferase superfamily. RsmI family.</text>
</comment>
<evidence type="ECO:0000256" key="1">
    <source>
        <dbReference type="ARBA" id="ARBA00022490"/>
    </source>
</evidence>
<protein>
    <recommendedName>
        <fullName evidence="6">Ribosomal RNA small subunit methyltransferase I</fullName>
        <ecNumber evidence="6">2.1.1.198</ecNumber>
    </recommendedName>
    <alternativeName>
        <fullName evidence="6">16S rRNA 2'-O-ribose C1402 methyltransferase</fullName>
    </alternativeName>
    <alternativeName>
        <fullName evidence="6">rRNA (cytidine-2'-O-)-methyltransferase RsmI</fullName>
    </alternativeName>
</protein>
<gene>
    <name evidence="6 8" type="primary">rsmI</name>
    <name evidence="8" type="ORF">SPTER_47470</name>
</gene>
<keyword evidence="1 6" id="KW-0963">Cytoplasm</keyword>
<keyword evidence="3 6" id="KW-0489">Methyltransferase</keyword>
<proteinExistence type="inferred from homology"/>
<dbReference type="InterPro" id="IPR014777">
    <property type="entry name" value="4pyrrole_Mease_sub1"/>
</dbReference>
<accession>A0A517E0Y3</accession>
<dbReference type="PANTHER" id="PTHR46111">
    <property type="entry name" value="RIBOSOMAL RNA SMALL SUBUNIT METHYLTRANSFERASE I"/>
    <property type="match status" value="1"/>
</dbReference>
<dbReference type="Gene3D" id="3.40.1010.10">
    <property type="entry name" value="Cobalt-precorrin-4 Transmethylase, Domain 1"/>
    <property type="match status" value="1"/>
</dbReference>
<dbReference type="EMBL" id="CP036259">
    <property type="protein sequence ID" value="QDR83265.1"/>
    <property type="molecule type" value="Genomic_DNA"/>
</dbReference>
<reference evidence="8 9" key="1">
    <citation type="submission" date="2019-02" db="EMBL/GenBank/DDBJ databases">
        <title>Closed genome of Sporomusa termitida DSM 4440.</title>
        <authorList>
            <person name="Poehlein A."/>
            <person name="Daniel R."/>
        </authorList>
    </citation>
    <scope>NUCLEOTIDE SEQUENCE [LARGE SCALE GENOMIC DNA]</scope>
    <source>
        <strain evidence="8 9">DSM 4440</strain>
    </source>
</reference>
<evidence type="ECO:0000256" key="4">
    <source>
        <dbReference type="ARBA" id="ARBA00022679"/>
    </source>
</evidence>
<dbReference type="GO" id="GO:0005737">
    <property type="term" value="C:cytoplasm"/>
    <property type="evidence" value="ECO:0007669"/>
    <property type="project" value="UniProtKB-SubCell"/>
</dbReference>
<organism evidence="8 9">
    <name type="scientific">Sporomusa termitida</name>
    <dbReference type="NCBI Taxonomy" id="2377"/>
    <lineage>
        <taxon>Bacteria</taxon>
        <taxon>Bacillati</taxon>
        <taxon>Bacillota</taxon>
        <taxon>Negativicutes</taxon>
        <taxon>Selenomonadales</taxon>
        <taxon>Sporomusaceae</taxon>
        <taxon>Sporomusa</taxon>
    </lineage>
</organism>
<dbReference type="FunFam" id="3.40.1010.10:FF:000002">
    <property type="entry name" value="Ribosomal RNA small subunit methyltransferase I"/>
    <property type="match status" value="1"/>
</dbReference>
<dbReference type="Proteomes" id="UP000320776">
    <property type="component" value="Chromosome"/>
</dbReference>
<evidence type="ECO:0000259" key="7">
    <source>
        <dbReference type="Pfam" id="PF00590"/>
    </source>
</evidence>
<dbReference type="InterPro" id="IPR000878">
    <property type="entry name" value="4pyrrol_Mease"/>
</dbReference>
<evidence type="ECO:0000256" key="5">
    <source>
        <dbReference type="ARBA" id="ARBA00022691"/>
    </source>
</evidence>
<dbReference type="InterPro" id="IPR018063">
    <property type="entry name" value="SAM_MeTrfase_RsmI_CS"/>
</dbReference>
<dbReference type="InterPro" id="IPR014776">
    <property type="entry name" value="4pyrrole_Mease_sub2"/>
</dbReference>
<dbReference type="PROSITE" id="PS01296">
    <property type="entry name" value="RSMI"/>
    <property type="match status" value="1"/>
</dbReference>
<evidence type="ECO:0000256" key="6">
    <source>
        <dbReference type="HAMAP-Rule" id="MF_01877"/>
    </source>
</evidence>
<dbReference type="InterPro" id="IPR008189">
    <property type="entry name" value="rRNA_ssu_MeTfrase_I"/>
</dbReference>
<dbReference type="InterPro" id="IPR035996">
    <property type="entry name" value="4pyrrol_Methylase_sf"/>
</dbReference>
<dbReference type="GO" id="GO:0070677">
    <property type="term" value="F:rRNA (cytosine-2'-O-)-methyltransferase activity"/>
    <property type="evidence" value="ECO:0007669"/>
    <property type="project" value="UniProtKB-UniRule"/>
</dbReference>
<dbReference type="SUPFAM" id="SSF53790">
    <property type="entry name" value="Tetrapyrrole methylase"/>
    <property type="match status" value="1"/>
</dbReference>
<dbReference type="FunFam" id="3.30.950.10:FF:000002">
    <property type="entry name" value="Ribosomal RNA small subunit methyltransferase I"/>
    <property type="match status" value="1"/>
</dbReference>
<name>A0A517E0Y3_9FIRM</name>
<dbReference type="CDD" id="cd11648">
    <property type="entry name" value="RsmI"/>
    <property type="match status" value="1"/>
</dbReference>
<dbReference type="Pfam" id="PF00590">
    <property type="entry name" value="TP_methylase"/>
    <property type="match status" value="1"/>
</dbReference>
<evidence type="ECO:0000256" key="3">
    <source>
        <dbReference type="ARBA" id="ARBA00022603"/>
    </source>
</evidence>
<feature type="domain" description="Tetrapyrrole methylase" evidence="7">
    <location>
        <begin position="12"/>
        <end position="211"/>
    </location>
</feature>
<keyword evidence="2 6" id="KW-0698">rRNA processing</keyword>
<sequence length="291" mass="31804">MTFVTITTGKGTLYLCPTPLGNLEDMTFRAVRVLKEAAAIAAEDTRHTRKLLNHFAIHVPLISYHEHNKEERGPELIRRLLEGETIALVSDAGMPAISDPGADLVKLAVRNSVPVVPLPGPNAGLTALIASGLDTNHFTFIGFLPKTNKHRRDRLASLASQPYTLIFYEAPHRVRATLQELKSAMGNRQAAVARELTKKFEEFVRGDLDSIGRHFTENQPRGEFTILVAGCPAEDKPAGEAAALTDADVIQAVAGLMHRGLHKKDAIREVASQKGLPKRVVYQAVLDSDLI</sequence>
<comment type="subcellular location">
    <subcellularLocation>
        <location evidence="6">Cytoplasm</location>
    </subcellularLocation>
</comment>